<keyword evidence="1" id="KW-0175">Coiled coil</keyword>
<sequence length="153" mass="17674">MDENLNDGESSVSRIQQLEHERDELRKDIEQLCMQQAGPSYLVVATRMHFQRTAGLEQEIENLKKKLAACTRENINLQEQLSEAYRIKSQLADLHSIENMEAEKQLKFFQGCVAAAFAERDHSIMEAEKAKEKEDIVSQKLSDIQKRLGLLRR</sequence>
<proteinExistence type="predicted"/>
<dbReference type="PANTHER" id="PTHR35712">
    <property type="entry name" value="MYOSIN HEAVY CHAIN-LIKE PROTEIN"/>
    <property type="match status" value="1"/>
</dbReference>
<name>A0A2N9EN12_FAGSY</name>
<evidence type="ECO:0000313" key="2">
    <source>
        <dbReference type="EMBL" id="SPC80227.1"/>
    </source>
</evidence>
<dbReference type="PANTHER" id="PTHR35712:SF1">
    <property type="entry name" value="MYOSIN HEAVY CHAIN-LIKE PROTEIN"/>
    <property type="match status" value="1"/>
</dbReference>
<dbReference type="EMBL" id="OIVN01000438">
    <property type="protein sequence ID" value="SPC80227.1"/>
    <property type="molecule type" value="Genomic_DNA"/>
</dbReference>
<accession>A0A2N9EN12</accession>
<feature type="coiled-coil region" evidence="1">
    <location>
        <begin position="15"/>
        <end position="80"/>
    </location>
</feature>
<gene>
    <name evidence="2" type="ORF">FSB_LOCUS8109</name>
</gene>
<protein>
    <submittedName>
        <fullName evidence="2">Uncharacterized protein</fullName>
    </submittedName>
</protein>
<evidence type="ECO:0000256" key="1">
    <source>
        <dbReference type="SAM" id="Coils"/>
    </source>
</evidence>
<reference evidence="2" key="1">
    <citation type="submission" date="2018-02" db="EMBL/GenBank/DDBJ databases">
        <authorList>
            <person name="Cohen D.B."/>
            <person name="Kent A.D."/>
        </authorList>
    </citation>
    <scope>NUCLEOTIDE SEQUENCE</scope>
</reference>
<dbReference type="AlphaFoldDB" id="A0A2N9EN12"/>
<organism evidence="2">
    <name type="scientific">Fagus sylvatica</name>
    <name type="common">Beechnut</name>
    <dbReference type="NCBI Taxonomy" id="28930"/>
    <lineage>
        <taxon>Eukaryota</taxon>
        <taxon>Viridiplantae</taxon>
        <taxon>Streptophyta</taxon>
        <taxon>Embryophyta</taxon>
        <taxon>Tracheophyta</taxon>
        <taxon>Spermatophyta</taxon>
        <taxon>Magnoliopsida</taxon>
        <taxon>eudicotyledons</taxon>
        <taxon>Gunneridae</taxon>
        <taxon>Pentapetalae</taxon>
        <taxon>rosids</taxon>
        <taxon>fabids</taxon>
        <taxon>Fagales</taxon>
        <taxon>Fagaceae</taxon>
        <taxon>Fagus</taxon>
    </lineage>
</organism>